<protein>
    <recommendedName>
        <fullName evidence="1">YgjP-like metallopeptidase domain-containing protein</fullName>
    </recommendedName>
</protein>
<comment type="caution">
    <text evidence="2">The sequence shown here is derived from an EMBL/GenBank/DDBJ whole genome shotgun (WGS) entry which is preliminary data.</text>
</comment>
<name>A0A0F9R648_9ZZZZ</name>
<organism evidence="2">
    <name type="scientific">marine sediment metagenome</name>
    <dbReference type="NCBI Taxonomy" id="412755"/>
    <lineage>
        <taxon>unclassified sequences</taxon>
        <taxon>metagenomes</taxon>
        <taxon>ecological metagenomes</taxon>
    </lineage>
</organism>
<evidence type="ECO:0000313" key="2">
    <source>
        <dbReference type="EMBL" id="KKN52055.1"/>
    </source>
</evidence>
<dbReference type="InterPro" id="IPR002725">
    <property type="entry name" value="YgjP-like_metallopeptidase"/>
</dbReference>
<proteinExistence type="predicted"/>
<gene>
    <name evidence="2" type="ORF">LCGC14_0616630</name>
</gene>
<dbReference type="PANTHER" id="PTHR30399">
    <property type="entry name" value="UNCHARACTERIZED PROTEIN YGJP"/>
    <property type="match status" value="1"/>
</dbReference>
<dbReference type="Pfam" id="PF01863">
    <property type="entry name" value="YgjP-like"/>
    <property type="match status" value="1"/>
</dbReference>
<dbReference type="InterPro" id="IPR053136">
    <property type="entry name" value="UTP_pyrophosphatase-like"/>
</dbReference>
<accession>A0A0F9R648</accession>
<evidence type="ECO:0000259" key="1">
    <source>
        <dbReference type="Pfam" id="PF01863"/>
    </source>
</evidence>
<dbReference type="EMBL" id="LAZR01001037">
    <property type="protein sequence ID" value="KKN52055.1"/>
    <property type="molecule type" value="Genomic_DNA"/>
</dbReference>
<feature type="domain" description="YgjP-like metallopeptidase" evidence="1">
    <location>
        <begin position="7"/>
        <end position="101"/>
    </location>
</feature>
<dbReference type="CDD" id="cd07344">
    <property type="entry name" value="M48_yhfN_like"/>
    <property type="match status" value="1"/>
</dbReference>
<dbReference type="PANTHER" id="PTHR30399:SF1">
    <property type="entry name" value="UTP PYROPHOSPHATASE"/>
    <property type="match status" value="1"/>
</dbReference>
<reference evidence="2" key="1">
    <citation type="journal article" date="2015" name="Nature">
        <title>Complex archaea that bridge the gap between prokaryotes and eukaryotes.</title>
        <authorList>
            <person name="Spang A."/>
            <person name="Saw J.H."/>
            <person name="Jorgensen S.L."/>
            <person name="Zaremba-Niedzwiedzka K."/>
            <person name="Martijn J."/>
            <person name="Lind A.E."/>
            <person name="van Eijk R."/>
            <person name="Schleper C."/>
            <person name="Guy L."/>
            <person name="Ettema T.J."/>
        </authorList>
    </citation>
    <scope>NUCLEOTIDE SEQUENCE</scope>
</reference>
<dbReference type="AlphaFoldDB" id="A0A0F9R648"/>
<dbReference type="Gene3D" id="3.30.2010.10">
    <property type="entry name" value="Metalloproteases ('zincins'), catalytic domain"/>
    <property type="match status" value="1"/>
</dbReference>
<sequence length="107" mass="12884">MNKEVRRKDQFKERVQGWADRLEARVTSITVRPMKTKWASYSTTGWLTFDVFLLELQEELQDYVIVHELLHSRVPNHGKLWKTLMQAHLGDYEKLEEKMKRLQLNLQ</sequence>